<proteinExistence type="predicted"/>
<dbReference type="InterPro" id="IPR046289">
    <property type="entry name" value="DUF6326"/>
</dbReference>
<keyword evidence="1" id="KW-0472">Membrane</keyword>
<feature type="transmembrane region" description="Helical" evidence="1">
    <location>
        <begin position="91"/>
        <end position="109"/>
    </location>
</feature>
<accession>A0ABQ6YJI9</accession>
<feature type="transmembrane region" description="Helical" evidence="1">
    <location>
        <begin position="21"/>
        <end position="42"/>
    </location>
</feature>
<evidence type="ECO:0008006" key="4">
    <source>
        <dbReference type="Google" id="ProtNLM"/>
    </source>
</evidence>
<feature type="transmembrane region" description="Helical" evidence="1">
    <location>
        <begin position="115"/>
        <end position="136"/>
    </location>
</feature>
<evidence type="ECO:0000313" key="3">
    <source>
        <dbReference type="Proteomes" id="UP000798951"/>
    </source>
</evidence>
<gene>
    <name evidence="2" type="ORF">FNL39_106340</name>
</gene>
<comment type="caution">
    <text evidence="2">The sequence shown here is derived from an EMBL/GenBank/DDBJ whole genome shotgun (WGS) entry which is preliminary data.</text>
</comment>
<reference evidence="2 3" key="1">
    <citation type="submission" date="2019-07" db="EMBL/GenBank/DDBJ databases">
        <title>Genomic Encyclopedia of Type Strains, Phase IV (KMG-IV): sequencing the most valuable type-strain genomes for metagenomic binning, comparative biology and taxonomic classification.</title>
        <authorList>
            <person name="Goeker M."/>
        </authorList>
    </citation>
    <scope>NUCLEOTIDE SEQUENCE [LARGE SCALE GENOMIC DNA]</scope>
    <source>
        <strain evidence="2 3">DSM 44831</strain>
    </source>
</reference>
<sequence>MTNPQPSTTPQDQPMPVRAKLAAAWTSLMFLYAYVDILNFFTPGVIDDILAGKVFEFDLSQTFSTTALILMAVPIFMIVLSITLPARVNRFANLTVASLYVPVTAFNVLGESWLFFYGLGVALELILLVLILRYAWTWRACG</sequence>
<feature type="transmembrane region" description="Helical" evidence="1">
    <location>
        <begin position="62"/>
        <end position="84"/>
    </location>
</feature>
<keyword evidence="1" id="KW-1133">Transmembrane helix</keyword>
<dbReference type="Pfam" id="PF19851">
    <property type="entry name" value="DUF6326"/>
    <property type="match status" value="1"/>
</dbReference>
<dbReference type="Proteomes" id="UP000798951">
    <property type="component" value="Unassembled WGS sequence"/>
</dbReference>
<organism evidence="2 3">
    <name type="scientific">Nocardia caishijiensis</name>
    <dbReference type="NCBI Taxonomy" id="184756"/>
    <lineage>
        <taxon>Bacteria</taxon>
        <taxon>Bacillati</taxon>
        <taxon>Actinomycetota</taxon>
        <taxon>Actinomycetes</taxon>
        <taxon>Mycobacteriales</taxon>
        <taxon>Nocardiaceae</taxon>
        <taxon>Nocardia</taxon>
    </lineage>
</organism>
<name>A0ABQ6YJI9_9NOCA</name>
<evidence type="ECO:0000313" key="2">
    <source>
        <dbReference type="EMBL" id="KAF0845948.1"/>
    </source>
</evidence>
<evidence type="ECO:0000256" key="1">
    <source>
        <dbReference type="SAM" id="Phobius"/>
    </source>
</evidence>
<protein>
    <recommendedName>
        <fullName evidence="4">MFS transporter</fullName>
    </recommendedName>
</protein>
<dbReference type="EMBL" id="VMSD01000006">
    <property type="protein sequence ID" value="KAF0845948.1"/>
    <property type="molecule type" value="Genomic_DNA"/>
</dbReference>
<keyword evidence="3" id="KW-1185">Reference proteome</keyword>
<keyword evidence="1" id="KW-0812">Transmembrane</keyword>